<reference evidence="2" key="2">
    <citation type="submission" date="2025-09" db="UniProtKB">
        <authorList>
            <consortium name="Ensembl"/>
        </authorList>
    </citation>
    <scope>IDENTIFICATION</scope>
</reference>
<feature type="domain" description="Rho-GAP" evidence="1">
    <location>
        <begin position="57"/>
        <end position="213"/>
    </location>
</feature>
<dbReference type="AlphaFoldDB" id="A0A671SES1"/>
<accession>A0A671SES1</accession>
<proteinExistence type="predicted"/>
<dbReference type="SMART" id="SM00324">
    <property type="entry name" value="RhoGAP"/>
    <property type="match status" value="1"/>
</dbReference>
<dbReference type="Pfam" id="PF00620">
    <property type="entry name" value="RhoGAP"/>
    <property type="match status" value="1"/>
</dbReference>
<dbReference type="InterPro" id="IPR008936">
    <property type="entry name" value="Rho_GTPase_activation_prot"/>
</dbReference>
<dbReference type="Gene3D" id="1.10.555.10">
    <property type="entry name" value="Rho GTPase activation protein"/>
    <property type="match status" value="1"/>
</dbReference>
<dbReference type="GO" id="GO:0007165">
    <property type="term" value="P:signal transduction"/>
    <property type="evidence" value="ECO:0007669"/>
    <property type="project" value="InterPro"/>
</dbReference>
<dbReference type="Proteomes" id="UP000472260">
    <property type="component" value="Unassembled WGS sequence"/>
</dbReference>
<dbReference type="PROSITE" id="PS50238">
    <property type="entry name" value="RHOGAP"/>
    <property type="match status" value="1"/>
</dbReference>
<protein>
    <recommendedName>
        <fullName evidence="1">Rho-GAP domain-containing protein</fullName>
    </recommendedName>
</protein>
<evidence type="ECO:0000313" key="2">
    <source>
        <dbReference type="Ensembl" id="ENSSANP00000094769.1"/>
    </source>
</evidence>
<dbReference type="SUPFAM" id="SSF48350">
    <property type="entry name" value="GTPase activation domain, GAP"/>
    <property type="match status" value="1"/>
</dbReference>
<name>A0A671SES1_9TELE</name>
<dbReference type="Ensembl" id="ENSSANT00000100635.1">
    <property type="protein sequence ID" value="ENSSANP00000094769.1"/>
    <property type="gene ID" value="ENSSANG00000046700.1"/>
</dbReference>
<evidence type="ECO:0000313" key="3">
    <source>
        <dbReference type="Proteomes" id="UP000472260"/>
    </source>
</evidence>
<sequence length="213" mass="24093">MQTVRTVDVVDCSFLFCFSKHSKAAVQIKEDMKWMAQLPMNKPSPATVTGGKKIFGVSLLELRDLGLVKDGVPVVVRSMVEYLEKHSLRLEGLFRVNGSIRTVDNLRQRFDGGEEVDLHQDADAFAVASLLKQFLRDLPEALIHPSIHNPLIQLYQANDVVSDLRKLLLQLPDIHYSLLHYLCHFLSQVEQEQAHNRMTATNLATVFGPNVFQ</sequence>
<dbReference type="PANTHER" id="PTHR15904">
    <property type="entry name" value="FAM13"/>
    <property type="match status" value="1"/>
</dbReference>
<reference evidence="2" key="1">
    <citation type="submission" date="2025-08" db="UniProtKB">
        <authorList>
            <consortium name="Ensembl"/>
        </authorList>
    </citation>
    <scope>IDENTIFICATION</scope>
</reference>
<keyword evidence="3" id="KW-1185">Reference proteome</keyword>
<dbReference type="InterPro" id="IPR039102">
    <property type="entry name" value="FAM13"/>
</dbReference>
<organism evidence="2 3">
    <name type="scientific">Sinocyclocheilus anshuiensis</name>
    <dbReference type="NCBI Taxonomy" id="1608454"/>
    <lineage>
        <taxon>Eukaryota</taxon>
        <taxon>Metazoa</taxon>
        <taxon>Chordata</taxon>
        <taxon>Craniata</taxon>
        <taxon>Vertebrata</taxon>
        <taxon>Euteleostomi</taxon>
        <taxon>Actinopterygii</taxon>
        <taxon>Neopterygii</taxon>
        <taxon>Teleostei</taxon>
        <taxon>Ostariophysi</taxon>
        <taxon>Cypriniformes</taxon>
        <taxon>Cyprinidae</taxon>
        <taxon>Cyprininae</taxon>
        <taxon>Sinocyclocheilus</taxon>
    </lineage>
</organism>
<dbReference type="InterPro" id="IPR000198">
    <property type="entry name" value="RhoGAP_dom"/>
</dbReference>
<evidence type="ECO:0000259" key="1">
    <source>
        <dbReference type="PROSITE" id="PS50238"/>
    </source>
</evidence>
<dbReference type="PANTHER" id="PTHR15904:SF18">
    <property type="entry name" value="PROTEIN FAM13A"/>
    <property type="match status" value="1"/>
</dbReference>